<dbReference type="Proteomes" id="UP000189703">
    <property type="component" value="Unplaced"/>
</dbReference>
<feature type="region of interest" description="Disordered" evidence="1">
    <location>
        <begin position="89"/>
        <end position="172"/>
    </location>
</feature>
<sequence>MAFLTITGEEEQQVSPVVPFSLHAMSCCSIFHGRCLAVQKASKRVSPFPVREIIFADTKQKNGKSRRKMRPPSLHTSFFSSLKQVEKRLESESSSQVHGHCSSSTRIGTSCNSTDPLSSPIYLNHDQQPNSSSSSALHDSEPPPEFLSHSLDFPVTHEDPPPPNMEKQDQVIGEAEDNKDDIEQLIELLSLSDCTTENEDEEKDKQKQRTSDGFCFCHGGFYSKIAGVRGPKCVKEMERLDGWIKYFLSGGDGERKEPLRLVHLLLGKAACAGEDDSGFGVFEFPPTIEEFLQYDPPMT</sequence>
<dbReference type="KEGG" id="nnu:104597999"/>
<dbReference type="RefSeq" id="XP_010258152.1">
    <property type="nucleotide sequence ID" value="XM_010259850.1"/>
</dbReference>
<proteinExistence type="predicted"/>
<reference evidence="3 4" key="1">
    <citation type="submission" date="2025-04" db="UniProtKB">
        <authorList>
            <consortium name="RefSeq"/>
        </authorList>
    </citation>
    <scope>IDENTIFICATION</scope>
</reference>
<dbReference type="eggNOG" id="ENOG502S0UX">
    <property type="taxonomic scope" value="Eukaryota"/>
</dbReference>
<evidence type="ECO:0000313" key="2">
    <source>
        <dbReference type="Proteomes" id="UP000189703"/>
    </source>
</evidence>
<organism evidence="2 4">
    <name type="scientific">Nelumbo nucifera</name>
    <name type="common">Sacred lotus</name>
    <dbReference type="NCBI Taxonomy" id="4432"/>
    <lineage>
        <taxon>Eukaryota</taxon>
        <taxon>Viridiplantae</taxon>
        <taxon>Streptophyta</taxon>
        <taxon>Embryophyta</taxon>
        <taxon>Tracheophyta</taxon>
        <taxon>Spermatophyta</taxon>
        <taxon>Magnoliopsida</taxon>
        <taxon>Proteales</taxon>
        <taxon>Nelumbonaceae</taxon>
        <taxon>Nelumbo</taxon>
    </lineage>
</organism>
<accession>A0A1U8A871</accession>
<dbReference type="GeneID" id="104597999"/>
<evidence type="ECO:0000256" key="1">
    <source>
        <dbReference type="SAM" id="MobiDB-lite"/>
    </source>
</evidence>
<dbReference type="OMA" id="GWIEHFM"/>
<feature type="compositionally biased region" description="Low complexity" evidence="1">
    <location>
        <begin position="92"/>
        <end position="104"/>
    </location>
</feature>
<keyword evidence="2" id="KW-1185">Reference proteome</keyword>
<gene>
    <name evidence="3 4" type="primary">LOC104597999</name>
</gene>
<evidence type="ECO:0000313" key="3">
    <source>
        <dbReference type="RefSeq" id="XP_010258142.1"/>
    </source>
</evidence>
<dbReference type="RefSeq" id="XP_010258142.1">
    <property type="nucleotide sequence ID" value="XM_010259840.1"/>
</dbReference>
<protein>
    <submittedName>
        <fullName evidence="3 4">Uncharacterized protein LOC104597999 isoform X1</fullName>
    </submittedName>
</protein>
<feature type="compositionally biased region" description="Polar residues" evidence="1">
    <location>
        <begin position="125"/>
        <end position="137"/>
    </location>
</feature>
<dbReference type="AlphaFoldDB" id="A0A1U8A871"/>
<evidence type="ECO:0000313" key="4">
    <source>
        <dbReference type="RefSeq" id="XP_010258152.1"/>
    </source>
</evidence>
<feature type="compositionally biased region" description="Polar residues" evidence="1">
    <location>
        <begin position="105"/>
        <end position="117"/>
    </location>
</feature>
<name>A0A1U8A871_NELNU</name>
<dbReference type="OrthoDB" id="1932225at2759"/>